<accession>A0A0G1VMP4</accession>
<evidence type="ECO:0000259" key="2">
    <source>
        <dbReference type="Pfam" id="PF08484"/>
    </source>
</evidence>
<dbReference type="SUPFAM" id="SSF53335">
    <property type="entry name" value="S-adenosyl-L-methionine-dependent methyltransferases"/>
    <property type="match status" value="1"/>
</dbReference>
<evidence type="ECO:0000259" key="1">
    <source>
        <dbReference type="Pfam" id="PF08421"/>
    </source>
</evidence>
<dbReference type="Gene3D" id="6.20.50.110">
    <property type="entry name" value="Methyltransferase, zinc-binding domain"/>
    <property type="match status" value="1"/>
</dbReference>
<dbReference type="InterPro" id="IPR013630">
    <property type="entry name" value="Methyltransf_Zn-bd_dom_put"/>
</dbReference>
<dbReference type="InterPro" id="IPR013691">
    <property type="entry name" value="MeTrfase_14"/>
</dbReference>
<dbReference type="Pfam" id="PF08421">
    <property type="entry name" value="Methyltransf_13"/>
    <property type="match status" value="1"/>
</dbReference>
<organism evidence="3 4">
    <name type="scientific">Candidatus Kaiserbacteria bacterium GW2011_GWC2_49_12</name>
    <dbReference type="NCBI Taxonomy" id="1618675"/>
    <lineage>
        <taxon>Bacteria</taxon>
        <taxon>Candidatus Kaiseribacteriota</taxon>
    </lineage>
</organism>
<sequence>MNKSLKSVIDFGRMPIANAFLAPEEFASEYFYDMVVGYDRATDAIGLVNTVPPEKMFHGNYAFFSSTSKGMQKHFRETAEKLKPLVGEGMVVEVGSNDGIMLDSWRELGVRAVGIEPSSNVADASRARGHEVVSEFMSERVADNILARGKVSLVFGANVSCHIEDIEGYFKSIAALIGKTGVFVFEDPYFLDIVEKTSYDQVYDEHVWYFTISFINNLFGELGYHVFDCEHVPVHGGELRMYVGHKDTHQAGPAVGEWKAREDDIPGKLELLKGNIVRSKENMRQLLSGLKSKGKRMCGFGASSKGVIVCNYCGIGPELIPFITDNTPTKQGKYYPGVHIPVRPQEEFKDVDVAVLFAWNHLAEIEKLPIIQEFRAKGGKLLTHVPEPHVF</sequence>
<protein>
    <submittedName>
        <fullName evidence="3">Uncharacterized protein</fullName>
    </submittedName>
</protein>
<dbReference type="Gene3D" id="3.40.50.720">
    <property type="entry name" value="NAD(P)-binding Rossmann-like Domain"/>
    <property type="match status" value="1"/>
</dbReference>
<dbReference type="AlphaFoldDB" id="A0A0G1VMP4"/>
<dbReference type="Pfam" id="PF08484">
    <property type="entry name" value="Methyltransf_14"/>
    <property type="match status" value="1"/>
</dbReference>
<name>A0A0G1VMP4_9BACT</name>
<evidence type="ECO:0000313" key="3">
    <source>
        <dbReference type="EMBL" id="KKW07550.1"/>
    </source>
</evidence>
<feature type="domain" description="Methyltransferase putative zinc binding" evidence="1">
    <location>
        <begin position="3"/>
        <end position="57"/>
    </location>
</feature>
<dbReference type="InterPro" id="IPR038576">
    <property type="entry name" value="Methyltransf_Zn-bd_dom_put_sf"/>
</dbReference>
<reference evidence="3 4" key="1">
    <citation type="journal article" date="2015" name="Nature">
        <title>rRNA introns, odd ribosomes, and small enigmatic genomes across a large radiation of phyla.</title>
        <authorList>
            <person name="Brown C.T."/>
            <person name="Hug L.A."/>
            <person name="Thomas B.C."/>
            <person name="Sharon I."/>
            <person name="Castelle C.J."/>
            <person name="Singh A."/>
            <person name="Wilkins M.J."/>
            <person name="Williams K.H."/>
            <person name="Banfield J.F."/>
        </authorList>
    </citation>
    <scope>NUCLEOTIDE SEQUENCE [LARGE SCALE GENOMIC DNA]</scope>
</reference>
<evidence type="ECO:0000313" key="4">
    <source>
        <dbReference type="Proteomes" id="UP000034589"/>
    </source>
</evidence>
<proteinExistence type="predicted"/>
<dbReference type="Proteomes" id="UP000034589">
    <property type="component" value="Unassembled WGS sequence"/>
</dbReference>
<gene>
    <name evidence="3" type="ORF">UY39_C0012G0007</name>
</gene>
<dbReference type="Pfam" id="PF13489">
    <property type="entry name" value="Methyltransf_23"/>
    <property type="match status" value="1"/>
</dbReference>
<dbReference type="PANTHER" id="PTHR43861:SF5">
    <property type="entry name" value="BLL5978 PROTEIN"/>
    <property type="match status" value="1"/>
</dbReference>
<feature type="domain" description="C-methyltransferase" evidence="2">
    <location>
        <begin position="233"/>
        <end position="386"/>
    </location>
</feature>
<dbReference type="PANTHER" id="PTHR43861">
    <property type="entry name" value="TRANS-ACONITATE 2-METHYLTRANSFERASE-RELATED"/>
    <property type="match status" value="1"/>
</dbReference>
<dbReference type="InterPro" id="IPR029063">
    <property type="entry name" value="SAM-dependent_MTases_sf"/>
</dbReference>
<comment type="caution">
    <text evidence="3">The sequence shown here is derived from an EMBL/GenBank/DDBJ whole genome shotgun (WGS) entry which is preliminary data.</text>
</comment>
<dbReference type="Gene3D" id="3.40.50.150">
    <property type="entry name" value="Vaccinia Virus protein VP39"/>
    <property type="match status" value="1"/>
</dbReference>
<dbReference type="EMBL" id="LCPV01000012">
    <property type="protein sequence ID" value="KKW07550.1"/>
    <property type="molecule type" value="Genomic_DNA"/>
</dbReference>
<dbReference type="PATRIC" id="fig|1618675.3.peg.194"/>